<evidence type="ECO:0000313" key="10">
    <source>
        <dbReference type="Proteomes" id="UP001595916"/>
    </source>
</evidence>
<comment type="similarity">
    <text evidence="6">Belongs to the ABC-4 integral membrane protein family.</text>
</comment>
<keyword evidence="10" id="KW-1185">Reference proteome</keyword>
<feature type="domain" description="ABC3 transporter permease C-terminal" evidence="8">
    <location>
        <begin position="659"/>
        <end position="764"/>
    </location>
</feature>
<dbReference type="InterPro" id="IPR050250">
    <property type="entry name" value="Macrolide_Exporter_MacB"/>
</dbReference>
<name>A0ABV9QNV0_9FIRM</name>
<evidence type="ECO:0000259" key="8">
    <source>
        <dbReference type="Pfam" id="PF02687"/>
    </source>
</evidence>
<proteinExistence type="inferred from homology"/>
<feature type="transmembrane region" description="Helical" evidence="7">
    <location>
        <begin position="653"/>
        <end position="676"/>
    </location>
</feature>
<organism evidence="9 10">
    <name type="scientific">Filifactor villosus</name>
    <dbReference type="NCBI Taxonomy" id="29374"/>
    <lineage>
        <taxon>Bacteria</taxon>
        <taxon>Bacillati</taxon>
        <taxon>Bacillota</taxon>
        <taxon>Clostridia</taxon>
        <taxon>Peptostreptococcales</taxon>
        <taxon>Filifactoraceae</taxon>
        <taxon>Filifactor</taxon>
    </lineage>
</organism>
<evidence type="ECO:0000256" key="4">
    <source>
        <dbReference type="ARBA" id="ARBA00022989"/>
    </source>
</evidence>
<evidence type="ECO:0000256" key="7">
    <source>
        <dbReference type="SAM" id="Phobius"/>
    </source>
</evidence>
<feature type="domain" description="ABC3 transporter permease C-terminal" evidence="8">
    <location>
        <begin position="267"/>
        <end position="387"/>
    </location>
</feature>
<evidence type="ECO:0000256" key="2">
    <source>
        <dbReference type="ARBA" id="ARBA00022475"/>
    </source>
</evidence>
<keyword evidence="4 7" id="KW-1133">Transmembrane helix</keyword>
<evidence type="ECO:0000256" key="5">
    <source>
        <dbReference type="ARBA" id="ARBA00023136"/>
    </source>
</evidence>
<evidence type="ECO:0000313" key="9">
    <source>
        <dbReference type="EMBL" id="MFC4805654.1"/>
    </source>
</evidence>
<dbReference type="EMBL" id="JBHSHL010000056">
    <property type="protein sequence ID" value="MFC4805654.1"/>
    <property type="molecule type" value="Genomic_DNA"/>
</dbReference>
<comment type="subcellular location">
    <subcellularLocation>
        <location evidence="1">Cell membrane</location>
        <topology evidence="1">Multi-pass membrane protein</topology>
    </subcellularLocation>
</comment>
<accession>A0ABV9QNV0</accession>
<feature type="transmembrane region" description="Helical" evidence="7">
    <location>
        <begin position="431"/>
        <end position="451"/>
    </location>
</feature>
<protein>
    <submittedName>
        <fullName evidence="9">ABC transporter permease</fullName>
    </submittedName>
</protein>
<feature type="transmembrane region" description="Helical" evidence="7">
    <location>
        <begin position="355"/>
        <end position="377"/>
    </location>
</feature>
<dbReference type="PANTHER" id="PTHR30572">
    <property type="entry name" value="MEMBRANE COMPONENT OF TRANSPORTER-RELATED"/>
    <property type="match status" value="1"/>
</dbReference>
<feature type="transmembrane region" description="Helical" evidence="7">
    <location>
        <begin position="20"/>
        <end position="39"/>
    </location>
</feature>
<dbReference type="Proteomes" id="UP001595916">
    <property type="component" value="Unassembled WGS sequence"/>
</dbReference>
<keyword evidence="2" id="KW-1003">Cell membrane</keyword>
<evidence type="ECO:0000256" key="6">
    <source>
        <dbReference type="ARBA" id="ARBA00038076"/>
    </source>
</evidence>
<feature type="transmembrane region" description="Helical" evidence="7">
    <location>
        <begin position="309"/>
        <end position="335"/>
    </location>
</feature>
<keyword evidence="3 7" id="KW-0812">Transmembrane</keyword>
<keyword evidence="5 7" id="KW-0472">Membrane</keyword>
<reference evidence="10" key="1">
    <citation type="journal article" date="2019" name="Int. J. Syst. Evol. Microbiol.">
        <title>The Global Catalogue of Microorganisms (GCM) 10K type strain sequencing project: providing services to taxonomists for standard genome sequencing and annotation.</title>
        <authorList>
            <consortium name="The Broad Institute Genomics Platform"/>
            <consortium name="The Broad Institute Genome Sequencing Center for Infectious Disease"/>
            <person name="Wu L."/>
            <person name="Ma J."/>
        </authorList>
    </citation>
    <scope>NUCLEOTIDE SEQUENCE [LARGE SCALE GENOMIC DNA]</scope>
    <source>
        <strain evidence="10">CCUG 46385</strain>
    </source>
</reference>
<feature type="transmembrane region" description="Helical" evidence="7">
    <location>
        <begin position="266"/>
        <end position="288"/>
    </location>
</feature>
<comment type="caution">
    <text evidence="9">The sequence shown here is derived from an EMBL/GenBank/DDBJ whole genome shotgun (WGS) entry which is preliminary data.</text>
</comment>
<evidence type="ECO:0000256" key="3">
    <source>
        <dbReference type="ARBA" id="ARBA00022692"/>
    </source>
</evidence>
<sequence length="785" mass="89734">MILYKKLGRDLWNKKDSNLAVIILVALGILIFSSFDMLGKNLHYSQQSFYDSHGFADGFIELKHIPYTKVEPLHRIEGIERIEGRIIETAKITYENSRDDIYLKLISFDDEVNHINRFLLQEGDYPSAEKYEVLLDSRFAEFHHLKTGDVVNIIKNGTETRFTVSGIGASPEFIYSIKDIRDILPNYDTYGIAAVSKNTAEKMTDLDQQYNDLVFTLKEGYEFSDVNDALKSSLKNYHISSIIPRKYQTSHVIVDGEVVEAKTMSLFIPLLFLFISSMIQIMMLERLVQSQRSQIGILKAFGYSDRRILHHYMLFSVILGVAGSALGILLSIPALSSFVRMYHNFFNFPYISRTLYPSSLTISTVMGISFSALAGYIGAKKTLALSPLEAFKAEEPHYVQRKTILDSFLFLFHTFGRMSVRNISRNRKRSLFILFGIMLSFSLSATVFILSDIRDTVILAKYDYSEIYDAKIHFQYPVRKSLALQELQRYRGISEAEALLEIPVSIYHENITKDVSVTGIEENTELYHILDEDDKRIPLRKNDLFLSQRLADILRVKVGDSIYIKSFLMKNPEKVKRTVTKIVKQNVGLGIYMERNDLEELLQQKNIATSIIFRANKDLIETMQKDYEESPLVSNIVHSDKMKQKMLDFLQTFAFMTYVFSGFGIVMCFIVIYNSYTISISERSRELSSLLVLGMSRKEVSQIIALEQKLIAACAIILGIPLTKVFLHYVSLAISDDTFTVPTDFNFQGLVWAFVCVAVSIALAQISGNKKINDLVIVEVLKERE</sequence>
<feature type="transmembrane region" description="Helical" evidence="7">
    <location>
        <begin position="750"/>
        <end position="768"/>
    </location>
</feature>
<evidence type="ECO:0000256" key="1">
    <source>
        <dbReference type="ARBA" id="ARBA00004651"/>
    </source>
</evidence>
<feature type="transmembrane region" description="Helical" evidence="7">
    <location>
        <begin position="710"/>
        <end position="730"/>
    </location>
</feature>
<dbReference type="RefSeq" id="WP_379789271.1">
    <property type="nucleotide sequence ID" value="NZ_JBHSHL010000056.1"/>
</dbReference>
<dbReference type="InterPro" id="IPR003838">
    <property type="entry name" value="ABC3_permease_C"/>
</dbReference>
<dbReference type="PANTHER" id="PTHR30572:SF4">
    <property type="entry name" value="ABC TRANSPORTER PERMEASE YTRF"/>
    <property type="match status" value="1"/>
</dbReference>
<gene>
    <name evidence="9" type="ORF">ACFO4R_11325</name>
</gene>
<dbReference type="Pfam" id="PF02687">
    <property type="entry name" value="FtsX"/>
    <property type="match status" value="2"/>
</dbReference>